<comment type="caution">
    <text evidence="2">The sequence shown here is derived from an EMBL/GenBank/DDBJ whole genome shotgun (WGS) entry which is preliminary data.</text>
</comment>
<evidence type="ECO:0000313" key="2">
    <source>
        <dbReference type="EMBL" id="RUT46583.1"/>
    </source>
</evidence>
<dbReference type="PROSITE" id="PS51186">
    <property type="entry name" value="GNAT"/>
    <property type="match status" value="1"/>
</dbReference>
<dbReference type="InterPro" id="IPR027365">
    <property type="entry name" value="GNAT_acetyltra_YdfB-like"/>
</dbReference>
<reference evidence="2 3" key="1">
    <citation type="submission" date="2018-12" db="EMBL/GenBank/DDBJ databases">
        <authorList>
            <person name="Sun L."/>
            <person name="Chen Z."/>
        </authorList>
    </citation>
    <scope>NUCLEOTIDE SEQUENCE [LARGE SCALE GENOMIC DNA]</scope>
    <source>
        <strain evidence="2 3">DSM 15890</strain>
    </source>
</reference>
<dbReference type="Pfam" id="PF12746">
    <property type="entry name" value="GNAT_acetyltran"/>
    <property type="match status" value="1"/>
</dbReference>
<organism evidence="2 3">
    <name type="scientific">Paenibacillus anaericanus</name>
    <dbReference type="NCBI Taxonomy" id="170367"/>
    <lineage>
        <taxon>Bacteria</taxon>
        <taxon>Bacillati</taxon>
        <taxon>Bacillota</taxon>
        <taxon>Bacilli</taxon>
        <taxon>Bacillales</taxon>
        <taxon>Paenibacillaceae</taxon>
        <taxon>Paenibacillus</taxon>
    </lineage>
</organism>
<dbReference type="GO" id="GO:0016747">
    <property type="term" value="F:acyltransferase activity, transferring groups other than amino-acyl groups"/>
    <property type="evidence" value="ECO:0007669"/>
    <property type="project" value="InterPro"/>
</dbReference>
<gene>
    <name evidence="2" type="ORF">EJP82_12095</name>
</gene>
<dbReference type="OrthoDB" id="2773476at2"/>
<evidence type="ECO:0000313" key="3">
    <source>
        <dbReference type="Proteomes" id="UP000279446"/>
    </source>
</evidence>
<proteinExistence type="predicted"/>
<dbReference type="InterPro" id="IPR016181">
    <property type="entry name" value="Acyl_CoA_acyltransferase"/>
</dbReference>
<accession>A0A433Y9J0</accession>
<keyword evidence="3" id="KW-1185">Reference proteome</keyword>
<dbReference type="AlphaFoldDB" id="A0A433Y9J0"/>
<dbReference type="Gene3D" id="3.40.630.30">
    <property type="match status" value="1"/>
</dbReference>
<dbReference type="PANTHER" id="PTHR31143">
    <property type="match status" value="1"/>
</dbReference>
<keyword evidence="2" id="KW-0808">Transferase</keyword>
<protein>
    <submittedName>
        <fullName evidence="2">GNAT family N-acetyltransferase</fullName>
    </submittedName>
</protein>
<name>A0A433Y9J0_9BACL</name>
<dbReference type="SUPFAM" id="SSF55729">
    <property type="entry name" value="Acyl-CoA N-acyltransferases (Nat)"/>
    <property type="match status" value="1"/>
</dbReference>
<dbReference type="Proteomes" id="UP000279446">
    <property type="component" value="Unassembled WGS sequence"/>
</dbReference>
<dbReference type="CDD" id="cd04301">
    <property type="entry name" value="NAT_SF"/>
    <property type="match status" value="1"/>
</dbReference>
<dbReference type="PANTHER" id="PTHR31143:SF2">
    <property type="entry name" value="FR47-LIKE DOMAIN-CONTAINING PROTEIN-RELATED"/>
    <property type="match status" value="1"/>
</dbReference>
<dbReference type="RefSeq" id="WP_127192312.1">
    <property type="nucleotide sequence ID" value="NZ_RZNY01000008.1"/>
</dbReference>
<evidence type="ECO:0000259" key="1">
    <source>
        <dbReference type="PROSITE" id="PS51186"/>
    </source>
</evidence>
<dbReference type="EMBL" id="RZNY01000008">
    <property type="protein sequence ID" value="RUT46583.1"/>
    <property type="molecule type" value="Genomic_DNA"/>
</dbReference>
<dbReference type="InterPro" id="IPR000182">
    <property type="entry name" value="GNAT_dom"/>
</dbReference>
<feature type="domain" description="N-acetyltransferase" evidence="1">
    <location>
        <begin position="135"/>
        <end position="266"/>
    </location>
</feature>
<sequence>MQALAQEDFYRVKLLLDGGHQHPEVISIIELNNPGWIFVDQILQPRSALVWSKGIQGFYLIGDHTNETFIHSLDGFISKSVEPKMKALSLTQFEVSGHHSEWDFEAIFPSRQLYQFEQLVLELLNKPDTSKNNMIKTINLKIEDWENQDLINTELITENINLFWSSQNDFKKKGYGFAAIDGSEIIGVCYSSFVTLDTHAIGVETVARYQNNGVGTYLATLLVEEIINNGFRSYWDCSLDNEASRKLALRLGFKQVHRYICKGFGI</sequence>